<gene>
    <name evidence="1" type="ORF">VAE063_1000215</name>
</gene>
<reference evidence="1" key="1">
    <citation type="submission" date="2022-06" db="EMBL/GenBank/DDBJ databases">
        <authorList>
            <person name="Goudenege D."/>
            <person name="Le Roux F."/>
        </authorList>
    </citation>
    <scope>NUCLEOTIDE SEQUENCE</scope>
    <source>
        <strain evidence="1">12-063</strain>
    </source>
</reference>
<name>A0ABM9FHU9_9VIBR</name>
<protein>
    <submittedName>
        <fullName evidence="1">Uncharacterized protein</fullName>
    </submittedName>
</protein>
<keyword evidence="2" id="KW-1185">Reference proteome</keyword>
<sequence>MKISTSPAIGYSYQNDSWSLFSIFATHCYCRRMLNTTFLRER</sequence>
<dbReference type="Proteomes" id="UP001152658">
    <property type="component" value="Unassembled WGS sequence"/>
</dbReference>
<evidence type="ECO:0000313" key="2">
    <source>
        <dbReference type="Proteomes" id="UP001152658"/>
    </source>
</evidence>
<evidence type="ECO:0000313" key="1">
    <source>
        <dbReference type="EMBL" id="CAH8190767.1"/>
    </source>
</evidence>
<comment type="caution">
    <text evidence="1">The sequence shown here is derived from an EMBL/GenBank/DDBJ whole genome shotgun (WGS) entry which is preliminary data.</text>
</comment>
<organism evidence="1 2">
    <name type="scientific">Vibrio aestuarianus</name>
    <dbReference type="NCBI Taxonomy" id="28171"/>
    <lineage>
        <taxon>Bacteria</taxon>
        <taxon>Pseudomonadati</taxon>
        <taxon>Pseudomonadota</taxon>
        <taxon>Gammaproteobacteria</taxon>
        <taxon>Vibrionales</taxon>
        <taxon>Vibrionaceae</taxon>
        <taxon>Vibrio</taxon>
    </lineage>
</organism>
<dbReference type="EMBL" id="CALYLK010000001">
    <property type="protein sequence ID" value="CAH8190767.1"/>
    <property type="molecule type" value="Genomic_DNA"/>
</dbReference>
<proteinExistence type="predicted"/>
<accession>A0ABM9FHU9</accession>